<evidence type="ECO:0000313" key="2">
    <source>
        <dbReference type="EMBL" id="KAL2611078.1"/>
    </source>
</evidence>
<proteinExistence type="predicted"/>
<dbReference type="Proteomes" id="UP001605036">
    <property type="component" value="Unassembled WGS sequence"/>
</dbReference>
<organism evidence="2 3">
    <name type="scientific">Riccia fluitans</name>
    <dbReference type="NCBI Taxonomy" id="41844"/>
    <lineage>
        <taxon>Eukaryota</taxon>
        <taxon>Viridiplantae</taxon>
        <taxon>Streptophyta</taxon>
        <taxon>Embryophyta</taxon>
        <taxon>Marchantiophyta</taxon>
        <taxon>Marchantiopsida</taxon>
        <taxon>Marchantiidae</taxon>
        <taxon>Marchantiales</taxon>
        <taxon>Ricciaceae</taxon>
        <taxon>Riccia</taxon>
    </lineage>
</organism>
<dbReference type="AlphaFoldDB" id="A0ABD1XQ48"/>
<gene>
    <name evidence="2" type="ORF">R1flu_022770</name>
</gene>
<comment type="caution">
    <text evidence="2">The sequence shown here is derived from an EMBL/GenBank/DDBJ whole genome shotgun (WGS) entry which is preliminary data.</text>
</comment>
<keyword evidence="3" id="KW-1185">Reference proteome</keyword>
<sequence length="89" mass="10034">MAAVVEAEDHGAEEECGQGHGRSKVAYQRTVSEEEPDREREACYCCTALVVQNLAYIDYVSENNSRCRISKEEDLSSFELTTAKERNVK</sequence>
<protein>
    <submittedName>
        <fullName evidence="2">Uncharacterized protein</fullName>
    </submittedName>
</protein>
<evidence type="ECO:0000313" key="3">
    <source>
        <dbReference type="Proteomes" id="UP001605036"/>
    </source>
</evidence>
<reference evidence="2 3" key="1">
    <citation type="submission" date="2024-09" db="EMBL/GenBank/DDBJ databases">
        <title>Chromosome-scale assembly of Riccia fluitans.</title>
        <authorList>
            <person name="Paukszto L."/>
            <person name="Sawicki J."/>
            <person name="Karawczyk K."/>
            <person name="Piernik-Szablinska J."/>
            <person name="Szczecinska M."/>
            <person name="Mazdziarz M."/>
        </authorList>
    </citation>
    <scope>NUCLEOTIDE SEQUENCE [LARGE SCALE GENOMIC DNA]</scope>
    <source>
        <strain evidence="2">Rf_01</strain>
        <tissue evidence="2">Aerial parts of the thallus</tissue>
    </source>
</reference>
<evidence type="ECO:0000256" key="1">
    <source>
        <dbReference type="SAM" id="MobiDB-lite"/>
    </source>
</evidence>
<accession>A0ABD1XQ48</accession>
<name>A0ABD1XQ48_9MARC</name>
<dbReference type="EMBL" id="JBHFFA010000007">
    <property type="protein sequence ID" value="KAL2611078.1"/>
    <property type="molecule type" value="Genomic_DNA"/>
</dbReference>
<feature type="region of interest" description="Disordered" evidence="1">
    <location>
        <begin position="1"/>
        <end position="24"/>
    </location>
</feature>